<comment type="caution">
    <text evidence="1">The sequence shown here is derived from an EMBL/GenBank/DDBJ whole genome shotgun (WGS) entry which is preliminary data.</text>
</comment>
<name>A0ABQ4CTW7_9ACTN</name>
<proteinExistence type="predicted"/>
<organism evidence="1 2">
    <name type="scientific">Asanoa siamensis</name>
    <dbReference type="NCBI Taxonomy" id="926357"/>
    <lineage>
        <taxon>Bacteria</taxon>
        <taxon>Bacillati</taxon>
        <taxon>Actinomycetota</taxon>
        <taxon>Actinomycetes</taxon>
        <taxon>Micromonosporales</taxon>
        <taxon>Micromonosporaceae</taxon>
        <taxon>Asanoa</taxon>
    </lineage>
</organism>
<evidence type="ECO:0000313" key="2">
    <source>
        <dbReference type="Proteomes" id="UP000604117"/>
    </source>
</evidence>
<evidence type="ECO:0000313" key="1">
    <source>
        <dbReference type="EMBL" id="GIF74736.1"/>
    </source>
</evidence>
<sequence length="103" mass="11297">MTTPYVPRPTVDPDAITAHLRAAQNRLTPTDLWTAVADIPIMLAEIDRLASLLSRTRWDFANLLAAARATLAADTDGEHDPLAYLRDQVAEHQPWAPDAGIGR</sequence>
<gene>
    <name evidence="1" type="ORF">Asi02nite_42540</name>
</gene>
<reference evidence="1 2" key="1">
    <citation type="submission" date="2021-01" db="EMBL/GenBank/DDBJ databases">
        <title>Whole genome shotgun sequence of Asanoa siamensis NBRC 107932.</title>
        <authorList>
            <person name="Komaki H."/>
            <person name="Tamura T."/>
        </authorList>
    </citation>
    <scope>NUCLEOTIDE SEQUENCE [LARGE SCALE GENOMIC DNA]</scope>
    <source>
        <strain evidence="1 2">NBRC 107932</strain>
    </source>
</reference>
<protein>
    <submittedName>
        <fullName evidence="1">Uncharacterized protein</fullName>
    </submittedName>
</protein>
<dbReference type="EMBL" id="BONE01000034">
    <property type="protein sequence ID" value="GIF74736.1"/>
    <property type="molecule type" value="Genomic_DNA"/>
</dbReference>
<dbReference type="RefSeq" id="WP_203715537.1">
    <property type="nucleotide sequence ID" value="NZ_BONE01000034.1"/>
</dbReference>
<keyword evidence="2" id="KW-1185">Reference proteome</keyword>
<accession>A0ABQ4CTW7</accession>
<dbReference type="Proteomes" id="UP000604117">
    <property type="component" value="Unassembled WGS sequence"/>
</dbReference>